<evidence type="ECO:0000256" key="4">
    <source>
        <dbReference type="ARBA" id="ARBA00023159"/>
    </source>
</evidence>
<dbReference type="PROSITE" id="PS51032">
    <property type="entry name" value="AP2_ERF"/>
    <property type="match status" value="1"/>
</dbReference>
<keyword evidence="2" id="KW-0805">Transcription regulation</keyword>
<dbReference type="OrthoDB" id="688329at2759"/>
<dbReference type="InterPro" id="IPR016177">
    <property type="entry name" value="DNA-bd_dom_sf"/>
</dbReference>
<dbReference type="PaxDb" id="3218-PP1S132_34V6.1"/>
<sequence length="267" mass="29343">MIGGSQAQQETKLGTELGDANHPLYKGVRRRPWGSWVSEIRKPKSKSRIWLGSFDTAEMAATAYDTAALVLRGADAQLNFPNLASSLPRPQDLSDKSIQAAAIEAAQCISRQMKPQSRDRSRCHTFATNSRTHSSHQRDQGIDSSLDHQHLPGNGTQYNLATFTSGRNHHLPQHMSRSCGHEDVIPLTSAPASSDSDLCWLPNSSASCTDISDVEMEGEDRASPEYPSSFMEVDQMPNSMADSLQSSANDSDEGTSAYSWEPRLWSF</sequence>
<proteinExistence type="inferred from homology"/>
<accession>A0A2K1IRR9</accession>
<keyword evidence="12" id="KW-1185">Reference proteome</keyword>
<reference evidence="10 12" key="2">
    <citation type="journal article" date="2018" name="Plant J.">
        <title>The Physcomitrella patens chromosome-scale assembly reveals moss genome structure and evolution.</title>
        <authorList>
            <person name="Lang D."/>
            <person name="Ullrich K.K."/>
            <person name="Murat F."/>
            <person name="Fuchs J."/>
            <person name="Jenkins J."/>
            <person name="Haas F.B."/>
            <person name="Piednoel M."/>
            <person name="Gundlach H."/>
            <person name="Van Bel M."/>
            <person name="Meyberg R."/>
            <person name="Vives C."/>
            <person name="Morata J."/>
            <person name="Symeonidi A."/>
            <person name="Hiss M."/>
            <person name="Muchero W."/>
            <person name="Kamisugi Y."/>
            <person name="Saleh O."/>
            <person name="Blanc G."/>
            <person name="Decker E.L."/>
            <person name="van Gessel N."/>
            <person name="Grimwood J."/>
            <person name="Hayes R.D."/>
            <person name="Graham S.W."/>
            <person name="Gunter L.E."/>
            <person name="McDaniel S.F."/>
            <person name="Hoernstein S.N.W."/>
            <person name="Larsson A."/>
            <person name="Li F.W."/>
            <person name="Perroud P.F."/>
            <person name="Phillips J."/>
            <person name="Ranjan P."/>
            <person name="Rokshar D.S."/>
            <person name="Rothfels C.J."/>
            <person name="Schneider L."/>
            <person name="Shu S."/>
            <person name="Stevenson D.W."/>
            <person name="Thummler F."/>
            <person name="Tillich M."/>
            <person name="Villarreal Aguilar J.C."/>
            <person name="Widiez T."/>
            <person name="Wong G.K."/>
            <person name="Wymore A."/>
            <person name="Zhang Y."/>
            <person name="Zimmer A.D."/>
            <person name="Quatrano R.S."/>
            <person name="Mayer K.F.X."/>
            <person name="Goodstein D."/>
            <person name="Casacuberta J.M."/>
            <person name="Vandepoele K."/>
            <person name="Reski R."/>
            <person name="Cuming A.C."/>
            <person name="Tuskan G.A."/>
            <person name="Maumus F."/>
            <person name="Salse J."/>
            <person name="Schmutz J."/>
            <person name="Rensing S.A."/>
        </authorList>
    </citation>
    <scope>NUCLEOTIDE SEQUENCE [LARGE SCALE GENOMIC DNA]</scope>
    <source>
        <strain evidence="11 12">cv. Gransden 2004</strain>
    </source>
</reference>
<dbReference type="PRINTS" id="PR00367">
    <property type="entry name" value="ETHRSPELEMNT"/>
</dbReference>
<evidence type="ECO:0000256" key="6">
    <source>
        <dbReference type="ARBA" id="ARBA00023242"/>
    </source>
</evidence>
<feature type="region of interest" description="Disordered" evidence="8">
    <location>
        <begin position="127"/>
        <end position="150"/>
    </location>
</feature>
<dbReference type="EnsemblPlants" id="Pp3c21_13130V3.3">
    <property type="protein sequence ID" value="Pp3c21_13130V3.3"/>
    <property type="gene ID" value="Pp3c21_13130"/>
</dbReference>
<evidence type="ECO:0000313" key="11">
    <source>
        <dbReference type="EnsemblPlants" id="Pp3c21_13130V3.1"/>
    </source>
</evidence>
<evidence type="ECO:0000256" key="2">
    <source>
        <dbReference type="ARBA" id="ARBA00023015"/>
    </source>
</evidence>
<evidence type="ECO:0000256" key="1">
    <source>
        <dbReference type="ARBA" id="ARBA00004123"/>
    </source>
</evidence>
<dbReference type="CDD" id="cd00018">
    <property type="entry name" value="AP2"/>
    <property type="match status" value="1"/>
</dbReference>
<organism evidence="10">
    <name type="scientific">Physcomitrium patens</name>
    <name type="common">Spreading-leaved earth moss</name>
    <name type="synonym">Physcomitrella patens</name>
    <dbReference type="NCBI Taxonomy" id="3218"/>
    <lineage>
        <taxon>Eukaryota</taxon>
        <taxon>Viridiplantae</taxon>
        <taxon>Streptophyta</taxon>
        <taxon>Embryophyta</taxon>
        <taxon>Bryophyta</taxon>
        <taxon>Bryophytina</taxon>
        <taxon>Bryopsida</taxon>
        <taxon>Funariidae</taxon>
        <taxon>Funariales</taxon>
        <taxon>Funariaceae</taxon>
        <taxon>Physcomitrium</taxon>
    </lineage>
</organism>
<dbReference type="RefSeq" id="XP_024358931.1">
    <property type="nucleotide sequence ID" value="XM_024503163.2"/>
</dbReference>
<evidence type="ECO:0000256" key="7">
    <source>
        <dbReference type="ARBA" id="ARBA00024343"/>
    </source>
</evidence>
<dbReference type="SMART" id="SM00380">
    <property type="entry name" value="AP2"/>
    <property type="match status" value="1"/>
</dbReference>
<dbReference type="SUPFAM" id="SSF54171">
    <property type="entry name" value="DNA-binding domain"/>
    <property type="match status" value="1"/>
</dbReference>
<name>A0A2K1IRR9_PHYPA</name>
<dbReference type="PANTHER" id="PTHR31985">
    <property type="entry name" value="ETHYLENE-RESPONSIVE TRANSCRIPTION FACTOR ERF042-RELATED"/>
    <property type="match status" value="1"/>
</dbReference>
<reference evidence="11" key="3">
    <citation type="submission" date="2020-12" db="UniProtKB">
        <authorList>
            <consortium name="EnsemblPlants"/>
        </authorList>
    </citation>
    <scope>IDENTIFICATION</scope>
</reference>
<protein>
    <recommendedName>
        <fullName evidence="9">AP2/ERF domain-containing protein</fullName>
    </recommendedName>
</protein>
<gene>
    <name evidence="11" type="primary">LOC112274032</name>
    <name evidence="10" type="ORF">PHYPA_026100</name>
</gene>
<evidence type="ECO:0000256" key="3">
    <source>
        <dbReference type="ARBA" id="ARBA00023125"/>
    </source>
</evidence>
<keyword evidence="6" id="KW-0539">Nucleus</keyword>
<dbReference type="FunCoup" id="A0A2K1IRR9">
    <property type="interactions" value="8"/>
</dbReference>
<dbReference type="InterPro" id="IPR036955">
    <property type="entry name" value="AP2/ERF_dom_sf"/>
</dbReference>
<keyword evidence="4" id="KW-0010">Activator</keyword>
<dbReference type="Pfam" id="PF00847">
    <property type="entry name" value="AP2"/>
    <property type="match status" value="1"/>
</dbReference>
<evidence type="ECO:0000256" key="8">
    <source>
        <dbReference type="SAM" id="MobiDB-lite"/>
    </source>
</evidence>
<dbReference type="KEGG" id="ppp:112274032"/>
<comment type="similarity">
    <text evidence="7">Belongs to the AP2/ERF transcription factor family. ERF subfamily.</text>
</comment>
<dbReference type="Gene3D" id="3.30.730.10">
    <property type="entry name" value="AP2/ERF domain"/>
    <property type="match status" value="1"/>
</dbReference>
<dbReference type="InterPro" id="IPR001471">
    <property type="entry name" value="AP2/ERF_dom"/>
</dbReference>
<feature type="domain" description="AP2/ERF" evidence="9">
    <location>
        <begin position="24"/>
        <end position="81"/>
    </location>
</feature>
<dbReference type="GO" id="GO:0003700">
    <property type="term" value="F:DNA-binding transcription factor activity"/>
    <property type="evidence" value="ECO:0007669"/>
    <property type="project" value="InterPro"/>
</dbReference>
<dbReference type="GO" id="GO:0005634">
    <property type="term" value="C:nucleus"/>
    <property type="evidence" value="ECO:0007669"/>
    <property type="project" value="UniProtKB-SubCell"/>
</dbReference>
<feature type="region of interest" description="Disordered" evidence="8">
    <location>
        <begin position="217"/>
        <end position="267"/>
    </location>
</feature>
<dbReference type="InterPro" id="IPR051032">
    <property type="entry name" value="AP2/ERF_TF_ERF_subfamily"/>
</dbReference>
<evidence type="ECO:0000313" key="12">
    <source>
        <dbReference type="Proteomes" id="UP000006727"/>
    </source>
</evidence>
<dbReference type="Proteomes" id="UP000006727">
    <property type="component" value="Chromosome 21"/>
</dbReference>
<dbReference type="Gramene" id="Pp3c21_13130V3.1">
    <property type="protein sequence ID" value="Pp3c21_13130V3.1"/>
    <property type="gene ID" value="Pp3c21_13130"/>
</dbReference>
<feature type="compositionally biased region" description="Polar residues" evidence="8">
    <location>
        <begin position="236"/>
        <end position="258"/>
    </location>
</feature>
<keyword evidence="5" id="KW-0804">Transcription</keyword>
<comment type="subcellular location">
    <subcellularLocation>
        <location evidence="1">Nucleus</location>
    </subcellularLocation>
</comment>
<dbReference type="PANTHER" id="PTHR31985:SF312">
    <property type="entry name" value="AP2_ERF DOMAIN-CONTAINING PROTEIN"/>
    <property type="match status" value="1"/>
</dbReference>
<dbReference type="EnsemblPlants" id="Pp3c21_13130V3.1">
    <property type="protein sequence ID" value="Pp3c21_13130V3.1"/>
    <property type="gene ID" value="Pp3c21_13130"/>
</dbReference>
<dbReference type="GeneID" id="112274032"/>
<reference evidence="10 12" key="1">
    <citation type="journal article" date="2008" name="Science">
        <title>The Physcomitrella genome reveals evolutionary insights into the conquest of land by plants.</title>
        <authorList>
            <person name="Rensing S."/>
            <person name="Lang D."/>
            <person name="Zimmer A."/>
            <person name="Terry A."/>
            <person name="Salamov A."/>
            <person name="Shapiro H."/>
            <person name="Nishiyama T."/>
            <person name="Perroud P.-F."/>
            <person name="Lindquist E."/>
            <person name="Kamisugi Y."/>
            <person name="Tanahashi T."/>
            <person name="Sakakibara K."/>
            <person name="Fujita T."/>
            <person name="Oishi K."/>
            <person name="Shin-I T."/>
            <person name="Kuroki Y."/>
            <person name="Toyoda A."/>
            <person name="Suzuki Y."/>
            <person name="Hashimoto A."/>
            <person name="Yamaguchi K."/>
            <person name="Sugano A."/>
            <person name="Kohara Y."/>
            <person name="Fujiyama A."/>
            <person name="Anterola A."/>
            <person name="Aoki S."/>
            <person name="Ashton N."/>
            <person name="Barbazuk W.B."/>
            <person name="Barker E."/>
            <person name="Bennetzen J."/>
            <person name="Bezanilla M."/>
            <person name="Blankenship R."/>
            <person name="Cho S.H."/>
            <person name="Dutcher S."/>
            <person name="Estelle M."/>
            <person name="Fawcett J.A."/>
            <person name="Gundlach H."/>
            <person name="Hanada K."/>
            <person name="Heyl A."/>
            <person name="Hicks K.A."/>
            <person name="Hugh J."/>
            <person name="Lohr M."/>
            <person name="Mayer K."/>
            <person name="Melkozernov A."/>
            <person name="Murata T."/>
            <person name="Nelson D."/>
            <person name="Pils B."/>
            <person name="Prigge M."/>
            <person name="Reiss B."/>
            <person name="Renner T."/>
            <person name="Rombauts S."/>
            <person name="Rushton P."/>
            <person name="Sanderfoot A."/>
            <person name="Schween G."/>
            <person name="Shiu S.-H."/>
            <person name="Stueber K."/>
            <person name="Theodoulou F.L."/>
            <person name="Tu H."/>
            <person name="Van de Peer Y."/>
            <person name="Verrier P.J."/>
            <person name="Waters E."/>
            <person name="Wood A."/>
            <person name="Yang L."/>
            <person name="Cove D."/>
            <person name="Cuming A."/>
            <person name="Hasebe M."/>
            <person name="Lucas S."/>
            <person name="Mishler D.B."/>
            <person name="Reski R."/>
            <person name="Grigoriev I."/>
            <person name="Quatrano R.S."/>
            <person name="Boore J.L."/>
        </authorList>
    </citation>
    <scope>NUCLEOTIDE SEQUENCE [LARGE SCALE GENOMIC DNA]</scope>
    <source>
        <strain evidence="11 12">cv. Gransden 2004</strain>
    </source>
</reference>
<evidence type="ECO:0000256" key="5">
    <source>
        <dbReference type="ARBA" id="ARBA00023163"/>
    </source>
</evidence>
<keyword evidence="3" id="KW-0238">DNA-binding</keyword>
<evidence type="ECO:0000313" key="10">
    <source>
        <dbReference type="EMBL" id="PNR31976.1"/>
    </source>
</evidence>
<dbReference type="EMBL" id="ABEU02000021">
    <property type="protein sequence ID" value="PNR31976.1"/>
    <property type="molecule type" value="Genomic_DNA"/>
</dbReference>
<dbReference type="FunFam" id="3.30.730.10:FF:000001">
    <property type="entry name" value="Ethylene-responsive transcription factor 2"/>
    <property type="match status" value="1"/>
</dbReference>
<dbReference type="AlphaFoldDB" id="A0A2K1IRR9"/>
<feature type="compositionally biased region" description="Basic and acidic residues" evidence="8">
    <location>
        <begin position="136"/>
        <end position="150"/>
    </location>
</feature>
<evidence type="ECO:0000259" key="9">
    <source>
        <dbReference type="PROSITE" id="PS51032"/>
    </source>
</evidence>
<dbReference type="GO" id="GO:0003677">
    <property type="term" value="F:DNA binding"/>
    <property type="evidence" value="ECO:0007669"/>
    <property type="project" value="UniProtKB-KW"/>
</dbReference>
<dbReference type="Gramene" id="Pp3c21_13130V3.3">
    <property type="protein sequence ID" value="Pp3c21_13130V3.3"/>
    <property type="gene ID" value="Pp3c21_13130"/>
</dbReference>